<dbReference type="AlphaFoldDB" id="A0A848BVS1"/>
<gene>
    <name evidence="3" type="ORF">HF872_01910</name>
</gene>
<organism evidence="3 4">
    <name type="scientific">Megasphaera hexanoica</name>
    <dbReference type="NCBI Taxonomy" id="1675036"/>
    <lineage>
        <taxon>Bacteria</taxon>
        <taxon>Bacillati</taxon>
        <taxon>Bacillota</taxon>
        <taxon>Negativicutes</taxon>
        <taxon>Veillonellales</taxon>
        <taxon>Veillonellaceae</taxon>
        <taxon>Megasphaera</taxon>
    </lineage>
</organism>
<dbReference type="InterPro" id="IPR005130">
    <property type="entry name" value="Ser_deHydtase-like_asu"/>
</dbReference>
<protein>
    <recommendedName>
        <fullName evidence="1">UPF0597 protein HF872_01910</fullName>
    </recommendedName>
</protein>
<dbReference type="InterPro" id="IPR021144">
    <property type="entry name" value="UPF0597"/>
</dbReference>
<accession>A0A848BVS1</accession>
<dbReference type="RefSeq" id="WP_059076548.1">
    <property type="nucleotide sequence ID" value="NZ_JABAFG010000002.1"/>
</dbReference>
<comment type="similarity">
    <text evidence="1">Belongs to the UPF0597 family.</text>
</comment>
<dbReference type="GO" id="GO:0019450">
    <property type="term" value="P:L-cysteine catabolic process to pyruvate"/>
    <property type="evidence" value="ECO:0007669"/>
    <property type="project" value="TreeGrafter"/>
</dbReference>
<dbReference type="PIRSF" id="PIRSF006054">
    <property type="entry name" value="UCP006054"/>
    <property type="match status" value="1"/>
</dbReference>
<feature type="domain" description="Serine dehydratase-like alpha subunit" evidence="2">
    <location>
        <begin position="178"/>
        <end position="424"/>
    </location>
</feature>
<dbReference type="HAMAP" id="MF_01845">
    <property type="entry name" value="UPF0597"/>
    <property type="match status" value="1"/>
</dbReference>
<dbReference type="Proteomes" id="UP000591071">
    <property type="component" value="Unassembled WGS sequence"/>
</dbReference>
<evidence type="ECO:0000259" key="2">
    <source>
        <dbReference type="Pfam" id="PF03313"/>
    </source>
</evidence>
<evidence type="ECO:0000313" key="4">
    <source>
        <dbReference type="Proteomes" id="UP000591071"/>
    </source>
</evidence>
<name>A0A848BVS1_9FIRM</name>
<comment type="caution">
    <text evidence="3">The sequence shown here is derived from an EMBL/GenBank/DDBJ whole genome shotgun (WGS) entry which is preliminary data.</text>
</comment>
<proteinExistence type="inferred from homology"/>
<reference evidence="3 4" key="1">
    <citation type="submission" date="2020-04" db="EMBL/GenBank/DDBJ databases">
        <authorList>
            <person name="Hitch T.C.A."/>
            <person name="Wylensek D."/>
            <person name="Clavel T."/>
        </authorList>
    </citation>
    <scope>NUCLEOTIDE SEQUENCE [LARGE SCALE GENOMIC DNA]</scope>
    <source>
        <strain evidence="3 4">Oil-RF-744-FAT-WT-6-1</strain>
    </source>
</reference>
<dbReference type="PANTHER" id="PTHR30501:SF2">
    <property type="entry name" value="UPF0597 PROTEIN YHAM"/>
    <property type="match status" value="1"/>
</dbReference>
<dbReference type="Pfam" id="PF03313">
    <property type="entry name" value="SDH_alpha"/>
    <property type="match status" value="1"/>
</dbReference>
<dbReference type="GO" id="GO:0080146">
    <property type="term" value="F:L-cysteine desulfhydrase activity"/>
    <property type="evidence" value="ECO:0007669"/>
    <property type="project" value="TreeGrafter"/>
</dbReference>
<evidence type="ECO:0000313" key="3">
    <source>
        <dbReference type="EMBL" id="NME27386.1"/>
    </source>
</evidence>
<evidence type="ECO:0000256" key="1">
    <source>
        <dbReference type="HAMAP-Rule" id="MF_01845"/>
    </source>
</evidence>
<sequence>MELEEMWEKMVDCLHKEVKPATGCTEPISLAYASAVAAEKLGQPVEKIEARVSANMMKNGMAVIVPGTETPGLYIAAAVGALGGDPKGGLQVLKRLSPDVVRKGKKMVADKLVSVDIADVPNVLYSEAKVYGGGHTARVCIADDHTNVVRIEKDDAVLFEAPPMSRDEISPEEQFLNNLTLKDVYQFATECPIDDIRFMEEAAKLNEELSKVGLSEKYGHCIGYTMKSEIHTGFLSNALQDMIIMKTAGASDARMGGAPLPAMTNSGSGNQGITATIPVVVTAQKVKASKEQLIRALTMSHMTAIYIHSFLPKLSALCACGTAAMGAATGMVWLLGGKFQDVQDTISNMTGDHIGMVCDGAGNSCTLKVATACDAACRAVMLSLHNIRVTGSEGLVSNNPDESIRNIGELAKKGMEQTDKEILQIMLHKNKLDA</sequence>
<dbReference type="EMBL" id="JABAFG010000002">
    <property type="protein sequence ID" value="NME27386.1"/>
    <property type="molecule type" value="Genomic_DNA"/>
</dbReference>
<dbReference type="PANTHER" id="PTHR30501">
    <property type="entry name" value="UPF0597 PROTEIN YHAM"/>
    <property type="match status" value="1"/>
</dbReference>